<accession>A0A7J6N056</accession>
<dbReference type="AlphaFoldDB" id="A0A7J6N056"/>
<gene>
    <name evidence="3" type="ORF">FOL47_002508</name>
</gene>
<protein>
    <recommendedName>
        <fullName evidence="2">C3H1-type domain-containing protein</fullName>
    </recommendedName>
</protein>
<keyword evidence="1" id="KW-0863">Zinc-finger</keyword>
<proteinExistence type="predicted"/>
<dbReference type="Gene3D" id="2.30.30.1190">
    <property type="match status" value="1"/>
</dbReference>
<keyword evidence="1" id="KW-0862">Zinc</keyword>
<dbReference type="PROSITE" id="PS50103">
    <property type="entry name" value="ZF_C3H1"/>
    <property type="match status" value="1"/>
</dbReference>
<dbReference type="EMBL" id="JAAPAO010000017">
    <property type="protein sequence ID" value="KAF4677269.1"/>
    <property type="molecule type" value="Genomic_DNA"/>
</dbReference>
<evidence type="ECO:0000313" key="4">
    <source>
        <dbReference type="Proteomes" id="UP000591131"/>
    </source>
</evidence>
<sequence length="126" mass="15238">MDTVKLSGLSDREARRYLLRCLKGPIRQQQVKKAIKQELHFEIQPPEQGFRFLEGFVRPIRFKLSLDFMRTTNPTIDVIMPKASYYWNLERRREIDPTRMPCNFYADEHKCRFGVNCRFRHIDSIW</sequence>
<evidence type="ECO:0000259" key="2">
    <source>
        <dbReference type="PROSITE" id="PS50103"/>
    </source>
</evidence>
<name>A0A7J6N056_PERCH</name>
<dbReference type="GO" id="GO:0008270">
    <property type="term" value="F:zinc ion binding"/>
    <property type="evidence" value="ECO:0007669"/>
    <property type="project" value="UniProtKB-KW"/>
</dbReference>
<evidence type="ECO:0000256" key="1">
    <source>
        <dbReference type="PROSITE-ProRule" id="PRU00723"/>
    </source>
</evidence>
<feature type="zinc finger region" description="C3H1-type" evidence="1">
    <location>
        <begin position="96"/>
        <end position="124"/>
    </location>
</feature>
<feature type="domain" description="C3H1-type" evidence="2">
    <location>
        <begin position="96"/>
        <end position="124"/>
    </location>
</feature>
<reference evidence="3 4" key="1">
    <citation type="submission" date="2020-04" db="EMBL/GenBank/DDBJ databases">
        <title>Perkinsus chesapeaki whole genome sequence.</title>
        <authorList>
            <person name="Bogema D.R."/>
        </authorList>
    </citation>
    <scope>NUCLEOTIDE SEQUENCE [LARGE SCALE GENOMIC DNA]</scope>
    <source>
        <strain evidence="3">ATCC PRA-425</strain>
    </source>
</reference>
<dbReference type="InterPro" id="IPR000571">
    <property type="entry name" value="Znf_CCCH"/>
</dbReference>
<organism evidence="3 4">
    <name type="scientific">Perkinsus chesapeaki</name>
    <name type="common">Clam parasite</name>
    <name type="synonym">Perkinsus andrewsi</name>
    <dbReference type="NCBI Taxonomy" id="330153"/>
    <lineage>
        <taxon>Eukaryota</taxon>
        <taxon>Sar</taxon>
        <taxon>Alveolata</taxon>
        <taxon>Perkinsozoa</taxon>
        <taxon>Perkinsea</taxon>
        <taxon>Perkinsida</taxon>
        <taxon>Perkinsidae</taxon>
        <taxon>Perkinsus</taxon>
    </lineage>
</organism>
<keyword evidence="4" id="KW-1185">Reference proteome</keyword>
<dbReference type="Proteomes" id="UP000591131">
    <property type="component" value="Unassembled WGS sequence"/>
</dbReference>
<dbReference type="Pfam" id="PF00642">
    <property type="entry name" value="zf-CCCH"/>
    <property type="match status" value="1"/>
</dbReference>
<evidence type="ECO:0000313" key="3">
    <source>
        <dbReference type="EMBL" id="KAF4677269.1"/>
    </source>
</evidence>
<keyword evidence="1" id="KW-0479">Metal-binding</keyword>
<comment type="caution">
    <text evidence="3">The sequence shown here is derived from an EMBL/GenBank/DDBJ whole genome shotgun (WGS) entry which is preliminary data.</text>
</comment>